<dbReference type="RefSeq" id="WP_154306774.1">
    <property type="nucleotide sequence ID" value="NZ_WKKI01000006.1"/>
</dbReference>
<dbReference type="InterPro" id="IPR052170">
    <property type="entry name" value="M29_Exopeptidase"/>
</dbReference>
<comment type="similarity">
    <text evidence="4">Belongs to the peptidase M29 family.</text>
</comment>
<dbReference type="Gene3D" id="3.40.1830.10">
    <property type="entry name" value="Thermophilic metalloprotease (M29)"/>
    <property type="match status" value="1"/>
</dbReference>
<evidence type="ECO:0000256" key="2">
    <source>
        <dbReference type="ARBA" id="ARBA00001946"/>
    </source>
</evidence>
<comment type="cofactor">
    <cofactor evidence="3">
        <name>Zn(2+)</name>
        <dbReference type="ChEBI" id="CHEBI:29105"/>
    </cofactor>
</comment>
<evidence type="ECO:0000256" key="7">
    <source>
        <dbReference type="ARBA" id="ARBA00022723"/>
    </source>
</evidence>
<evidence type="ECO:0000313" key="10">
    <source>
        <dbReference type="EMBL" id="MRX71638.1"/>
    </source>
</evidence>
<keyword evidence="9" id="KW-0482">Metalloprotease</keyword>
<evidence type="ECO:0000256" key="1">
    <source>
        <dbReference type="ARBA" id="ARBA00001941"/>
    </source>
</evidence>
<evidence type="ECO:0000313" key="11">
    <source>
        <dbReference type="Proteomes" id="UP000448867"/>
    </source>
</evidence>
<comment type="cofactor">
    <cofactor evidence="2">
        <name>Mg(2+)</name>
        <dbReference type="ChEBI" id="CHEBI:18420"/>
    </cofactor>
</comment>
<dbReference type="PANTHER" id="PTHR34448">
    <property type="entry name" value="AMINOPEPTIDASE"/>
    <property type="match status" value="1"/>
</dbReference>
<dbReference type="GO" id="GO:0004177">
    <property type="term" value="F:aminopeptidase activity"/>
    <property type="evidence" value="ECO:0007669"/>
    <property type="project" value="UniProtKB-KW"/>
</dbReference>
<dbReference type="Pfam" id="PF02073">
    <property type="entry name" value="Peptidase_M29"/>
    <property type="match status" value="1"/>
</dbReference>
<evidence type="ECO:0000256" key="6">
    <source>
        <dbReference type="ARBA" id="ARBA00022670"/>
    </source>
</evidence>
<dbReference type="AlphaFoldDB" id="A0A7X2IYT5"/>
<keyword evidence="7" id="KW-0479">Metal-binding</keyword>
<dbReference type="InterPro" id="IPR000787">
    <property type="entry name" value="Peptidase_M29"/>
</dbReference>
<evidence type="ECO:0000256" key="5">
    <source>
        <dbReference type="ARBA" id="ARBA00022438"/>
    </source>
</evidence>
<dbReference type="SUPFAM" id="SSF144052">
    <property type="entry name" value="Thermophilic metalloprotease-like"/>
    <property type="match status" value="1"/>
</dbReference>
<dbReference type="PANTHER" id="PTHR34448:SF3">
    <property type="entry name" value="AMINOPEPTIDASE AMPS"/>
    <property type="match status" value="1"/>
</dbReference>
<organism evidence="10 11">
    <name type="scientific">Metabacillus lacus</name>
    <dbReference type="NCBI Taxonomy" id="1983721"/>
    <lineage>
        <taxon>Bacteria</taxon>
        <taxon>Bacillati</taxon>
        <taxon>Bacillota</taxon>
        <taxon>Bacilli</taxon>
        <taxon>Bacillales</taxon>
        <taxon>Bacillaceae</taxon>
        <taxon>Metabacillus</taxon>
    </lineage>
</organism>
<dbReference type="GO" id="GO:0008237">
    <property type="term" value="F:metallopeptidase activity"/>
    <property type="evidence" value="ECO:0007669"/>
    <property type="project" value="UniProtKB-KW"/>
</dbReference>
<evidence type="ECO:0000256" key="3">
    <source>
        <dbReference type="ARBA" id="ARBA00001947"/>
    </source>
</evidence>
<dbReference type="Proteomes" id="UP000448867">
    <property type="component" value="Unassembled WGS sequence"/>
</dbReference>
<reference evidence="10 11" key="1">
    <citation type="submission" date="2019-11" db="EMBL/GenBank/DDBJ databases">
        <title>Bacillus lacus genome.</title>
        <authorList>
            <person name="Allen C.J."/>
            <person name="Newman J.D."/>
        </authorList>
    </citation>
    <scope>NUCLEOTIDE SEQUENCE [LARGE SCALE GENOMIC DNA]</scope>
    <source>
        <strain evidence="10 11">KCTC 33946</strain>
    </source>
</reference>
<evidence type="ECO:0000256" key="8">
    <source>
        <dbReference type="ARBA" id="ARBA00022801"/>
    </source>
</evidence>
<dbReference type="EMBL" id="WKKI01000006">
    <property type="protein sequence ID" value="MRX71638.1"/>
    <property type="molecule type" value="Genomic_DNA"/>
</dbReference>
<dbReference type="GO" id="GO:0006508">
    <property type="term" value="P:proteolysis"/>
    <property type="evidence" value="ECO:0007669"/>
    <property type="project" value="UniProtKB-KW"/>
</dbReference>
<keyword evidence="11" id="KW-1185">Reference proteome</keyword>
<keyword evidence="5 10" id="KW-0031">Aminopeptidase</keyword>
<dbReference type="GO" id="GO:0046872">
    <property type="term" value="F:metal ion binding"/>
    <property type="evidence" value="ECO:0007669"/>
    <property type="project" value="UniProtKB-KW"/>
</dbReference>
<evidence type="ECO:0000256" key="9">
    <source>
        <dbReference type="ARBA" id="ARBA00023049"/>
    </source>
</evidence>
<accession>A0A7X2IYT5</accession>
<keyword evidence="8" id="KW-0378">Hydrolase</keyword>
<evidence type="ECO:0000256" key="4">
    <source>
        <dbReference type="ARBA" id="ARBA00008236"/>
    </source>
</evidence>
<comment type="caution">
    <text evidence="10">The sequence shown here is derived from an EMBL/GenBank/DDBJ whole genome shotgun (WGS) entry which is preliminary data.</text>
</comment>
<comment type="cofactor">
    <cofactor evidence="1">
        <name>Co(2+)</name>
        <dbReference type="ChEBI" id="CHEBI:48828"/>
    </cofactor>
</comment>
<dbReference type="PRINTS" id="PR00919">
    <property type="entry name" value="THERMOPTASE"/>
</dbReference>
<proteinExistence type="inferred from homology"/>
<dbReference type="OrthoDB" id="9803993at2"/>
<protein>
    <submittedName>
        <fullName evidence="10">Aminopeptidase</fullName>
    </submittedName>
</protein>
<sequence>MSNFQQRLEKYADLAVKVGVNIQEGQTLIINASLESAELVRILARKAYETGAKHVHLEWFDDHVNRTKYELAPDEAFQEYPEWKARGLEEMAEAGAAVISIVSSDPDLLKGINPKRIAAASKAAGMALEKYRNYMQSDKISWCVLSAASRAWAQKVFPEAAEDEAVEKLWDAIFGAVRVDKEDPVAAWAEHNSALHSKVDYLNSKHYKALHYTAEGTDLTIELADKHLWVGAGSVNEKGHEFMANMPTEEVFTAPNKDGITGYVTSKKPLSYGGNLIDNFTFTFESGRIVDVKAEQGEEILKQLVETDEGSHYIGEVALVPHDSPISNSGVLFYNTLFDENASNHLALGNAYPFCIEGGKKMTGEELKKNGLNTSITHVDFMIGSADMNIDGIKEDGTREPLFKNGNWAF</sequence>
<dbReference type="InterPro" id="IPR035097">
    <property type="entry name" value="M29_N-terminal"/>
</dbReference>
<keyword evidence="6" id="KW-0645">Protease</keyword>
<name>A0A7X2IYT5_9BACI</name>
<gene>
    <name evidence="10" type="ORF">GJU40_05545</name>
</gene>